<dbReference type="Pfam" id="PF02743">
    <property type="entry name" value="dCache_1"/>
    <property type="match status" value="1"/>
</dbReference>
<keyword evidence="5 11" id="KW-1133">Transmembrane helix</keyword>
<organism evidence="14 15">
    <name type="scientific">Clostridium beijerinckii</name>
    <name type="common">Clostridium MP</name>
    <dbReference type="NCBI Taxonomy" id="1520"/>
    <lineage>
        <taxon>Bacteria</taxon>
        <taxon>Bacillati</taxon>
        <taxon>Bacillota</taxon>
        <taxon>Clostridia</taxon>
        <taxon>Eubacteriales</taxon>
        <taxon>Clostridiaceae</taxon>
        <taxon>Clostridium</taxon>
    </lineage>
</organism>
<feature type="domain" description="Methyl-accepting transducer" evidence="12">
    <location>
        <begin position="419"/>
        <end position="655"/>
    </location>
</feature>
<comment type="similarity">
    <text evidence="8">Belongs to the methyl-accepting chemotaxis (MCP) protein family.</text>
</comment>
<feature type="coiled-coil region" evidence="10">
    <location>
        <begin position="672"/>
        <end position="699"/>
    </location>
</feature>
<dbReference type="InterPro" id="IPR033479">
    <property type="entry name" value="dCache_1"/>
</dbReference>
<dbReference type="SMART" id="SM00283">
    <property type="entry name" value="MA"/>
    <property type="match status" value="1"/>
</dbReference>
<dbReference type="Proteomes" id="UP000821656">
    <property type="component" value="Unassembled WGS sequence"/>
</dbReference>
<sequence>MGLIRKQYEKTMDKQTNNKDKNSSVKIKSIKSELLITMLSISVVLTLGIILCVSTILSKYYDNEINSKNEMLSKLISKNVSSFMDTAYKVTEDLAYNSEVREGSKDTKEKVLKETKDRNPYFELLYIQDEKGMQTGRSSGDLADRSDRWWFAQAKSSLSSFVSKSYYSVSSKNPVTSIFVPLVEDNKFVGVMGSDINLEKLQEVVSEYSDEASGRYSFIIDGEGVVVAHPNTEVIEELYNYKNQTRTTGVKEGNPKEEPIEVSDGLKEIIAQLMAGNDGSIKYKENGQNYYASYTNIKLDGNSLNWSVITVQKESSAKAIINNITEISLIAGLIILLAAAAVIMYVSKRISMPIIEISNLLSIASTGDFTVKSSTRAKNEIKLLGESFNEMMSKVSALLIETKDLTHDMKESSAILAEKSQETTNVARDINITSQEIAQGASNQASGAEESARLGEDMRGEFNQLEEKTNLMINESINSSKAIANGINKVQDLKEKAQTTISIVEKTQGNIESLSDKSKNIENILGVLKGIAEQTQLLALNASIEAARAGEAGKGFAVVATEIQKLSQNSAVSTKNIAEIILNIKQDILSSVSDMKKVKEVSMDQFVSVNEVNEAFNSITQATDTITTAIDYMGSFVEEMNDKNEQVVNSINNIAAISEETAACSQEVTASIQTQTEAILEVSQEVEKLKEKAERLEMEVDKFKI</sequence>
<gene>
    <name evidence="14" type="ORF">DFH45_002306</name>
</gene>
<accession>A0A9Q5D3P7</accession>
<evidence type="ECO:0000256" key="8">
    <source>
        <dbReference type="ARBA" id="ARBA00029447"/>
    </source>
</evidence>
<keyword evidence="4 11" id="KW-0812">Transmembrane</keyword>
<comment type="caution">
    <text evidence="14">The sequence shown here is derived from an EMBL/GenBank/DDBJ whole genome shotgun (WGS) entry which is preliminary data.</text>
</comment>
<dbReference type="PROSITE" id="PS50885">
    <property type="entry name" value="HAMP"/>
    <property type="match status" value="1"/>
</dbReference>
<dbReference type="GO" id="GO:0007165">
    <property type="term" value="P:signal transduction"/>
    <property type="evidence" value="ECO:0007669"/>
    <property type="project" value="UniProtKB-KW"/>
</dbReference>
<comment type="subcellular location">
    <subcellularLocation>
        <location evidence="1">Cell membrane</location>
        <topology evidence="1">Multi-pass membrane protein</topology>
    </subcellularLocation>
</comment>
<keyword evidence="6 11" id="KW-0472">Membrane</keyword>
<proteinExistence type="inferred from homology"/>
<evidence type="ECO:0000256" key="9">
    <source>
        <dbReference type="PROSITE-ProRule" id="PRU00284"/>
    </source>
</evidence>
<dbReference type="InterPro" id="IPR004089">
    <property type="entry name" value="MCPsignal_dom"/>
</dbReference>
<dbReference type="RefSeq" id="WP_077309734.1">
    <property type="nucleotide sequence ID" value="NZ_CP016090.1"/>
</dbReference>
<dbReference type="CDD" id="cd12912">
    <property type="entry name" value="PDC2_MCP_like"/>
    <property type="match status" value="1"/>
</dbReference>
<name>A0A9Q5D3P7_CLOBE</name>
<keyword evidence="10" id="KW-0175">Coiled coil</keyword>
<dbReference type="PANTHER" id="PTHR32089">
    <property type="entry name" value="METHYL-ACCEPTING CHEMOTAXIS PROTEIN MCPB"/>
    <property type="match status" value="1"/>
</dbReference>
<protein>
    <submittedName>
        <fullName evidence="14">Methyl-accepting chemotaxis protein</fullName>
    </submittedName>
</protein>
<evidence type="ECO:0000256" key="3">
    <source>
        <dbReference type="ARBA" id="ARBA00022500"/>
    </source>
</evidence>
<dbReference type="AlphaFoldDB" id="A0A9Q5D3P7"/>
<feature type="transmembrane region" description="Helical" evidence="11">
    <location>
        <begin position="34"/>
        <end position="57"/>
    </location>
</feature>
<evidence type="ECO:0000259" key="13">
    <source>
        <dbReference type="PROSITE" id="PS50885"/>
    </source>
</evidence>
<evidence type="ECO:0000256" key="6">
    <source>
        <dbReference type="ARBA" id="ARBA00023136"/>
    </source>
</evidence>
<dbReference type="Gene3D" id="1.10.287.950">
    <property type="entry name" value="Methyl-accepting chemotaxis protein"/>
    <property type="match status" value="1"/>
</dbReference>
<dbReference type="Pfam" id="PF00015">
    <property type="entry name" value="MCPsignal"/>
    <property type="match status" value="1"/>
</dbReference>
<dbReference type="InterPro" id="IPR003660">
    <property type="entry name" value="HAMP_dom"/>
</dbReference>
<evidence type="ECO:0000256" key="4">
    <source>
        <dbReference type="ARBA" id="ARBA00022692"/>
    </source>
</evidence>
<evidence type="ECO:0000256" key="10">
    <source>
        <dbReference type="SAM" id="Coils"/>
    </source>
</evidence>
<evidence type="ECO:0000313" key="15">
    <source>
        <dbReference type="Proteomes" id="UP000821656"/>
    </source>
</evidence>
<dbReference type="CDD" id="cd18773">
    <property type="entry name" value="PDC1_HK_sensor"/>
    <property type="match status" value="1"/>
</dbReference>
<dbReference type="SUPFAM" id="SSF58104">
    <property type="entry name" value="Methyl-accepting chemotaxis protein (MCP) signaling domain"/>
    <property type="match status" value="1"/>
</dbReference>
<feature type="domain" description="HAMP" evidence="13">
    <location>
        <begin position="348"/>
        <end position="400"/>
    </location>
</feature>
<dbReference type="EMBL" id="JABSXK010000001">
    <property type="protein sequence ID" value="NRV09343.1"/>
    <property type="molecule type" value="Genomic_DNA"/>
</dbReference>
<dbReference type="PANTHER" id="PTHR32089:SF112">
    <property type="entry name" value="LYSOZYME-LIKE PROTEIN-RELATED"/>
    <property type="match status" value="1"/>
</dbReference>
<feature type="transmembrane region" description="Helical" evidence="11">
    <location>
        <begin position="327"/>
        <end position="346"/>
    </location>
</feature>
<evidence type="ECO:0000256" key="2">
    <source>
        <dbReference type="ARBA" id="ARBA00022475"/>
    </source>
</evidence>
<evidence type="ECO:0000259" key="12">
    <source>
        <dbReference type="PROSITE" id="PS50111"/>
    </source>
</evidence>
<dbReference type="GO" id="GO:0005886">
    <property type="term" value="C:plasma membrane"/>
    <property type="evidence" value="ECO:0007669"/>
    <property type="project" value="UniProtKB-SubCell"/>
</dbReference>
<evidence type="ECO:0000313" key="14">
    <source>
        <dbReference type="EMBL" id="NRV09343.1"/>
    </source>
</evidence>
<keyword evidence="2" id="KW-1003">Cell membrane</keyword>
<dbReference type="PROSITE" id="PS50111">
    <property type="entry name" value="CHEMOTAXIS_TRANSDUC_2"/>
    <property type="match status" value="1"/>
</dbReference>
<reference evidence="14" key="1">
    <citation type="submission" date="2020-05" db="EMBL/GenBank/DDBJ databases">
        <title>Genomic insights into acetone-butanol-ethanol (ABE) fermentation by sequencing solventogenic clostridia strains.</title>
        <authorList>
            <person name="Brown S."/>
        </authorList>
    </citation>
    <scope>NUCLEOTIDE SEQUENCE</scope>
    <source>
        <strain evidence="14">DJ126</strain>
    </source>
</reference>
<evidence type="ECO:0000256" key="7">
    <source>
        <dbReference type="ARBA" id="ARBA00023224"/>
    </source>
</evidence>
<dbReference type="GO" id="GO:0006935">
    <property type="term" value="P:chemotaxis"/>
    <property type="evidence" value="ECO:0007669"/>
    <property type="project" value="UniProtKB-KW"/>
</dbReference>
<keyword evidence="7 9" id="KW-0807">Transducer</keyword>
<dbReference type="InterPro" id="IPR029151">
    <property type="entry name" value="Sensor-like_sf"/>
</dbReference>
<evidence type="ECO:0000256" key="5">
    <source>
        <dbReference type="ARBA" id="ARBA00022989"/>
    </source>
</evidence>
<evidence type="ECO:0000256" key="1">
    <source>
        <dbReference type="ARBA" id="ARBA00004651"/>
    </source>
</evidence>
<evidence type="ECO:0000256" key="11">
    <source>
        <dbReference type="SAM" id="Phobius"/>
    </source>
</evidence>
<dbReference type="Gene3D" id="3.30.450.20">
    <property type="entry name" value="PAS domain"/>
    <property type="match status" value="1"/>
</dbReference>
<keyword evidence="3" id="KW-0145">Chemotaxis</keyword>
<dbReference type="SUPFAM" id="SSF103190">
    <property type="entry name" value="Sensory domain-like"/>
    <property type="match status" value="1"/>
</dbReference>
<dbReference type="Gene3D" id="6.10.340.10">
    <property type="match status" value="1"/>
</dbReference>
<dbReference type="CDD" id="cd06225">
    <property type="entry name" value="HAMP"/>
    <property type="match status" value="1"/>
</dbReference>